<proteinExistence type="inferred from homology"/>
<keyword evidence="8 10" id="KW-0067">ATP-binding</keyword>
<dbReference type="PRINTS" id="PR00989">
    <property type="entry name" value="ADENOKINASE"/>
</dbReference>
<keyword evidence="13" id="KW-1185">Reference proteome</keyword>
<dbReference type="PANTHER" id="PTHR45769:SF3">
    <property type="entry name" value="ADENOSINE KINASE"/>
    <property type="match status" value="1"/>
</dbReference>
<dbReference type="InterPro" id="IPR029056">
    <property type="entry name" value="Ribokinase-like"/>
</dbReference>
<accession>A0A482VSX4</accession>
<dbReference type="GO" id="GO:0004001">
    <property type="term" value="F:adenosine kinase activity"/>
    <property type="evidence" value="ECO:0007669"/>
    <property type="project" value="UniProtKB-UniRule"/>
</dbReference>
<keyword evidence="10" id="KW-0539">Nucleus</keyword>
<comment type="subunit">
    <text evidence="10">Monomer.</text>
</comment>
<evidence type="ECO:0000256" key="6">
    <source>
        <dbReference type="ARBA" id="ARBA00022741"/>
    </source>
</evidence>
<keyword evidence="5 10" id="KW-0660">Purine salvage</keyword>
<dbReference type="UniPathway" id="UPA00588">
    <property type="reaction ID" value="UER00659"/>
</dbReference>
<evidence type="ECO:0000256" key="2">
    <source>
        <dbReference type="ARBA" id="ARBA00010688"/>
    </source>
</evidence>
<feature type="active site" description="Proton acceptor" evidence="9">
    <location>
        <position position="300"/>
    </location>
</feature>
<keyword evidence="4 10" id="KW-0808">Transferase</keyword>
<dbReference type="Pfam" id="PF00294">
    <property type="entry name" value="PfkB"/>
    <property type="match status" value="1"/>
</dbReference>
<dbReference type="Proteomes" id="UP000292052">
    <property type="component" value="Unassembled WGS sequence"/>
</dbReference>
<dbReference type="InterPro" id="IPR002173">
    <property type="entry name" value="Carboh/pur_kinase_PfkB_CS"/>
</dbReference>
<evidence type="ECO:0000256" key="7">
    <source>
        <dbReference type="ARBA" id="ARBA00022777"/>
    </source>
</evidence>
<organism evidence="12 13">
    <name type="scientific">Asbolus verrucosus</name>
    <name type="common">Desert ironclad beetle</name>
    <dbReference type="NCBI Taxonomy" id="1661398"/>
    <lineage>
        <taxon>Eukaryota</taxon>
        <taxon>Metazoa</taxon>
        <taxon>Ecdysozoa</taxon>
        <taxon>Arthropoda</taxon>
        <taxon>Hexapoda</taxon>
        <taxon>Insecta</taxon>
        <taxon>Pterygota</taxon>
        <taxon>Neoptera</taxon>
        <taxon>Endopterygota</taxon>
        <taxon>Coleoptera</taxon>
        <taxon>Polyphaga</taxon>
        <taxon>Cucujiformia</taxon>
        <taxon>Tenebrionidae</taxon>
        <taxon>Pimeliinae</taxon>
        <taxon>Asbolus</taxon>
    </lineage>
</organism>
<evidence type="ECO:0000256" key="8">
    <source>
        <dbReference type="ARBA" id="ARBA00022840"/>
    </source>
</evidence>
<evidence type="ECO:0000259" key="11">
    <source>
        <dbReference type="Pfam" id="PF00294"/>
    </source>
</evidence>
<dbReference type="AlphaFoldDB" id="A0A482VSX4"/>
<comment type="similarity">
    <text evidence="2 10">Belongs to the carbohydrate kinase PfkB family.</text>
</comment>
<dbReference type="Gene3D" id="3.40.1190.20">
    <property type="match status" value="1"/>
</dbReference>
<reference evidence="12 13" key="1">
    <citation type="submission" date="2017-03" db="EMBL/GenBank/DDBJ databases">
        <title>Genome of the blue death feigning beetle - Asbolus verrucosus.</title>
        <authorList>
            <person name="Rider S.D."/>
        </authorList>
    </citation>
    <scope>NUCLEOTIDE SEQUENCE [LARGE SCALE GENOMIC DNA]</scope>
    <source>
        <strain evidence="12">Butters</strain>
        <tissue evidence="12">Head and leg muscle</tissue>
    </source>
</reference>
<dbReference type="CDD" id="cd01168">
    <property type="entry name" value="adenosine_kinase"/>
    <property type="match status" value="1"/>
</dbReference>
<dbReference type="GO" id="GO:0006166">
    <property type="term" value="P:purine ribonucleoside salvage"/>
    <property type="evidence" value="ECO:0007669"/>
    <property type="project" value="UniProtKB-KW"/>
</dbReference>
<keyword evidence="10" id="KW-0460">Magnesium</keyword>
<evidence type="ECO:0000256" key="9">
    <source>
        <dbReference type="PIRSR" id="PIRSR601805-1"/>
    </source>
</evidence>
<dbReference type="Gene3D" id="3.30.1110.10">
    <property type="match status" value="1"/>
</dbReference>
<name>A0A482VSX4_ASBVE</name>
<dbReference type="PROSITE" id="PS00584">
    <property type="entry name" value="PFKB_KINASES_2"/>
    <property type="match status" value="1"/>
</dbReference>
<sequence length="346" mass="38498">MQRENLRENLLLGMGNPLLDISATVDKDFLEKYNMKENNAILADESHKNLNSDLIEKYKAEFIAGGSVQNTLRVAQWLLQKPKVTTFFGCVGTDNYSKILKDKAQADGVNVQYQYNDKVLTGTCAVLITGSNRSLCADLAAANCFTVDHIRHPENRKLIENAQYFYVSGFFLTVSPSSILDVAKHALAYNRPFIMNLSAPFISQLYKEPLMQTMPYIDVLFGNETEADMFAKEQSFGTKDLKEIALKICNLPKQNENRPRVCVITTGHNPVILAREGKITEFPVNVIPKEKIVDTNGAGDAFAGGFLSQYIQDQNLDVCVRCGIWTAGQIVQRSGCTFSGKAAFQP</sequence>
<evidence type="ECO:0000256" key="10">
    <source>
        <dbReference type="RuleBase" id="RU368116"/>
    </source>
</evidence>
<comment type="pathway">
    <text evidence="1 10">Purine metabolism; AMP biosynthesis via salvage pathway; AMP from adenosine: step 1/1.</text>
</comment>
<dbReference type="FunFam" id="3.40.1190.20:FF:000006">
    <property type="entry name" value="Adenosine kinase 2"/>
    <property type="match status" value="1"/>
</dbReference>
<dbReference type="GO" id="GO:0044209">
    <property type="term" value="P:AMP salvage"/>
    <property type="evidence" value="ECO:0007669"/>
    <property type="project" value="UniProtKB-UniRule"/>
</dbReference>
<comment type="caution">
    <text evidence="12">The sequence shown here is derived from an EMBL/GenBank/DDBJ whole genome shotgun (WGS) entry which is preliminary data.</text>
</comment>
<dbReference type="EC" id="2.7.1.20" evidence="3 10"/>
<evidence type="ECO:0000256" key="4">
    <source>
        <dbReference type="ARBA" id="ARBA00022679"/>
    </source>
</evidence>
<gene>
    <name evidence="12" type="ORF">BDFB_000650</name>
</gene>
<dbReference type="GO" id="GO:0005524">
    <property type="term" value="F:ATP binding"/>
    <property type="evidence" value="ECO:0007669"/>
    <property type="project" value="UniProtKB-UniRule"/>
</dbReference>
<dbReference type="InterPro" id="IPR011611">
    <property type="entry name" value="PfkB_dom"/>
</dbReference>
<comment type="cofactor">
    <cofactor evidence="10">
        <name>Mg(2+)</name>
        <dbReference type="ChEBI" id="CHEBI:18420"/>
    </cofactor>
    <text evidence="10">Binds 3 Mg(2+) ions per subunit.</text>
</comment>
<dbReference type="STRING" id="1661398.A0A482VSX4"/>
<evidence type="ECO:0000256" key="1">
    <source>
        <dbReference type="ARBA" id="ARBA00004801"/>
    </source>
</evidence>
<evidence type="ECO:0000313" key="12">
    <source>
        <dbReference type="EMBL" id="RZC35806.1"/>
    </source>
</evidence>
<evidence type="ECO:0000256" key="3">
    <source>
        <dbReference type="ARBA" id="ARBA00012119"/>
    </source>
</evidence>
<dbReference type="SUPFAM" id="SSF53613">
    <property type="entry name" value="Ribokinase-like"/>
    <property type="match status" value="1"/>
</dbReference>
<keyword evidence="6 10" id="KW-0547">Nucleotide-binding</keyword>
<dbReference type="EMBL" id="QDEB01067734">
    <property type="protein sequence ID" value="RZC35806.1"/>
    <property type="molecule type" value="Genomic_DNA"/>
</dbReference>
<protein>
    <recommendedName>
        <fullName evidence="3 10">Adenosine kinase</fullName>
        <shortName evidence="10">AK</shortName>
        <ecNumber evidence="3 10">2.7.1.20</ecNumber>
    </recommendedName>
    <alternativeName>
        <fullName evidence="10">Adenosine 5'-phosphotransferase</fullName>
    </alternativeName>
</protein>
<dbReference type="OrthoDB" id="432447at2759"/>
<comment type="catalytic activity">
    <reaction evidence="10">
        <text>adenosine + ATP = AMP + ADP + H(+)</text>
        <dbReference type="Rhea" id="RHEA:20824"/>
        <dbReference type="ChEBI" id="CHEBI:15378"/>
        <dbReference type="ChEBI" id="CHEBI:16335"/>
        <dbReference type="ChEBI" id="CHEBI:30616"/>
        <dbReference type="ChEBI" id="CHEBI:456215"/>
        <dbReference type="ChEBI" id="CHEBI:456216"/>
        <dbReference type="EC" id="2.7.1.20"/>
    </reaction>
</comment>
<feature type="domain" description="Carbohydrate kinase PfkB" evidence="11">
    <location>
        <begin position="33"/>
        <end position="339"/>
    </location>
</feature>
<dbReference type="PANTHER" id="PTHR45769">
    <property type="entry name" value="ADENOSINE KINASE"/>
    <property type="match status" value="1"/>
</dbReference>
<dbReference type="GO" id="GO:0005634">
    <property type="term" value="C:nucleus"/>
    <property type="evidence" value="ECO:0007669"/>
    <property type="project" value="UniProtKB-SubCell"/>
</dbReference>
<comment type="subcellular location">
    <subcellularLocation>
        <location evidence="10">Nucleus</location>
    </subcellularLocation>
</comment>
<dbReference type="GO" id="GO:0005829">
    <property type="term" value="C:cytosol"/>
    <property type="evidence" value="ECO:0007669"/>
    <property type="project" value="TreeGrafter"/>
</dbReference>
<comment type="function">
    <text evidence="10">ATP dependent phosphorylation of adenosine and other related nucleoside analogs to monophosphate derivatives.</text>
</comment>
<evidence type="ECO:0000313" key="13">
    <source>
        <dbReference type="Proteomes" id="UP000292052"/>
    </source>
</evidence>
<evidence type="ECO:0000256" key="5">
    <source>
        <dbReference type="ARBA" id="ARBA00022726"/>
    </source>
</evidence>
<keyword evidence="7 10" id="KW-0418">Kinase</keyword>
<dbReference type="GO" id="GO:0006144">
    <property type="term" value="P:purine nucleobase metabolic process"/>
    <property type="evidence" value="ECO:0007669"/>
    <property type="project" value="TreeGrafter"/>
</dbReference>
<dbReference type="InterPro" id="IPR001805">
    <property type="entry name" value="Adenokinase"/>
</dbReference>